<dbReference type="eggNOG" id="COG1479">
    <property type="taxonomic scope" value="Bacteria"/>
</dbReference>
<dbReference type="STRING" id="866536.Belba_2313"/>
<evidence type="ECO:0000259" key="2">
    <source>
        <dbReference type="Pfam" id="PF07510"/>
    </source>
</evidence>
<dbReference type="Proteomes" id="UP000006050">
    <property type="component" value="Chromosome"/>
</dbReference>
<dbReference type="PANTHER" id="PTHR35149">
    <property type="entry name" value="SLL5132 PROTEIN"/>
    <property type="match status" value="1"/>
</dbReference>
<accession>I3Z6K8</accession>
<dbReference type="Pfam" id="PF07510">
    <property type="entry name" value="GmrSD_C"/>
    <property type="match status" value="1"/>
</dbReference>
<dbReference type="InterPro" id="IPR004919">
    <property type="entry name" value="GmrSD_N"/>
</dbReference>
<feature type="domain" description="GmrSD restriction endonucleases C-terminal" evidence="2">
    <location>
        <begin position="446"/>
        <end position="592"/>
    </location>
</feature>
<keyword evidence="4" id="KW-1185">Reference proteome</keyword>
<proteinExistence type="predicted"/>
<protein>
    <recommendedName>
        <fullName evidence="5">DUF262 domain-containing protein</fullName>
    </recommendedName>
</protein>
<dbReference type="Pfam" id="PF03235">
    <property type="entry name" value="GmrSD_N"/>
    <property type="match status" value="1"/>
</dbReference>
<organism evidence="3 4">
    <name type="scientific">Belliella baltica (strain DSM 15883 / CIP 108006 / LMG 21964 / BA134)</name>
    <dbReference type="NCBI Taxonomy" id="866536"/>
    <lineage>
        <taxon>Bacteria</taxon>
        <taxon>Pseudomonadati</taxon>
        <taxon>Bacteroidota</taxon>
        <taxon>Cytophagia</taxon>
        <taxon>Cytophagales</taxon>
        <taxon>Cyclobacteriaceae</taxon>
        <taxon>Belliella</taxon>
    </lineage>
</organism>
<evidence type="ECO:0000259" key="1">
    <source>
        <dbReference type="Pfam" id="PF03235"/>
    </source>
</evidence>
<dbReference type="EMBL" id="CP003281">
    <property type="protein sequence ID" value="AFL84876.1"/>
    <property type="molecule type" value="Genomic_DNA"/>
</dbReference>
<gene>
    <name evidence="3" type="ordered locus">Belba_2313</name>
</gene>
<evidence type="ECO:0008006" key="5">
    <source>
        <dbReference type="Google" id="ProtNLM"/>
    </source>
</evidence>
<dbReference type="AlphaFoldDB" id="I3Z6K8"/>
<sequence>MNVTPKDFTLHSLLNVPTEQFKVPSYQRRYAWKYPQHRALIEDIDMLLPGDGHLFGMLILHTGYYHGGTNTVDVVDGQQRLTTITILLKVLMNKFLFLKDEYRSSQVSQLIYCGDPKSSNRPKLELGELDNPDYLNLLKGDLEKVKNRNLFDAYTFFDDFIEDAIKDEGEVWLDTFLSKLIHTAKIIRLDVMQAQDAYKLFETINNRGLQLSATDILKNFILGHAAKISEDKLNGAREVWSELIIQLDGIPTDDFFRQYVCGLYTRKISSSKLVEEFKKDYFKKVQEVDKLGEFRYNYGTIETAEFDDDSELYDEISESHDEPTEYDHIERIDILNYLKSILKAASCYSKIWNLKFSDKKINQRIADLQDIRSFPSYIFLMHYLQMELPKKDVYKVLDLIGVTMLRRHVTSQSTAYNDDIFAKLLRISFDDNHVDEIKEILKEDTPSDDEFLDNFPRHELKQRVIGRARYVLTKIEYFLRKGTTEISINGPEDVHVEHIIPQTIDTKTSKAEFGDWESYLGEKARINHKKYVNRIGNMTLLASSLNISASNNPFAKKKGSYKSSELLITKELAEMRDFKFYHMEKRGKELAELAVKIWKL</sequence>
<dbReference type="PANTHER" id="PTHR35149:SF1">
    <property type="entry name" value="DUF5655 DOMAIN-CONTAINING PROTEIN"/>
    <property type="match status" value="1"/>
</dbReference>
<reference evidence="4" key="1">
    <citation type="submission" date="2012-06" db="EMBL/GenBank/DDBJ databases">
        <title>The complete genome of Belliella baltica DSM 15883.</title>
        <authorList>
            <person name="Lucas S."/>
            <person name="Copeland A."/>
            <person name="Lapidus A."/>
            <person name="Goodwin L."/>
            <person name="Pitluck S."/>
            <person name="Peters L."/>
            <person name="Mikhailova N."/>
            <person name="Davenport K."/>
            <person name="Kyrpides N."/>
            <person name="Mavromatis K."/>
            <person name="Pagani I."/>
            <person name="Ivanova N."/>
            <person name="Ovchinnikova G."/>
            <person name="Zeytun A."/>
            <person name="Detter J.C."/>
            <person name="Han C."/>
            <person name="Land M."/>
            <person name="Hauser L."/>
            <person name="Markowitz V."/>
            <person name="Cheng J.-F."/>
            <person name="Hugenholtz P."/>
            <person name="Woyke T."/>
            <person name="Wu D."/>
            <person name="Tindall B."/>
            <person name="Pomrenke H."/>
            <person name="Brambilla E."/>
            <person name="Klenk H.-P."/>
            <person name="Eisen J.A."/>
        </authorList>
    </citation>
    <scope>NUCLEOTIDE SEQUENCE [LARGE SCALE GENOMIC DNA]</scope>
    <source>
        <strain evidence="4">DSM 15883 / CIP 108006 / LMG 21964 / BA134</strain>
    </source>
</reference>
<feature type="domain" description="GmrSD restriction endonucleases N-terminal" evidence="1">
    <location>
        <begin position="11"/>
        <end position="221"/>
    </location>
</feature>
<dbReference type="HOGENOM" id="CLU_011736_6_1_10"/>
<dbReference type="KEGG" id="bbd:Belba_2313"/>
<dbReference type="OrthoDB" id="9798761at2"/>
<dbReference type="PATRIC" id="fig|866536.3.peg.2377"/>
<name>I3Z6K8_BELBD</name>
<evidence type="ECO:0000313" key="3">
    <source>
        <dbReference type="EMBL" id="AFL84876.1"/>
    </source>
</evidence>
<dbReference type="RefSeq" id="WP_014772835.1">
    <property type="nucleotide sequence ID" value="NC_018010.1"/>
</dbReference>
<dbReference type="InterPro" id="IPR011089">
    <property type="entry name" value="GmrSD_C"/>
</dbReference>
<evidence type="ECO:0000313" key="4">
    <source>
        <dbReference type="Proteomes" id="UP000006050"/>
    </source>
</evidence>